<evidence type="ECO:0000313" key="3">
    <source>
        <dbReference type="Proteomes" id="UP000078148"/>
    </source>
</evidence>
<evidence type="ECO:0000313" key="2">
    <source>
        <dbReference type="EMBL" id="ANF96037.1"/>
    </source>
</evidence>
<dbReference type="InterPro" id="IPR019953">
    <property type="entry name" value="OHR"/>
</dbReference>
<organism evidence="2 3">
    <name type="scientific">Paenibacillus bovis</name>
    <dbReference type="NCBI Taxonomy" id="1616788"/>
    <lineage>
        <taxon>Bacteria</taxon>
        <taxon>Bacillati</taxon>
        <taxon>Bacillota</taxon>
        <taxon>Bacilli</taxon>
        <taxon>Bacillales</taxon>
        <taxon>Paenibacillaceae</taxon>
        <taxon>Paenibacillus</taxon>
    </lineage>
</organism>
<dbReference type="Pfam" id="PF02566">
    <property type="entry name" value="OsmC"/>
    <property type="match status" value="1"/>
</dbReference>
<gene>
    <name evidence="2" type="ORF">AR543_08510</name>
</gene>
<evidence type="ECO:0000256" key="1">
    <source>
        <dbReference type="ARBA" id="ARBA00007378"/>
    </source>
</evidence>
<dbReference type="Gene3D" id="3.30.300.20">
    <property type="match status" value="1"/>
</dbReference>
<dbReference type="PANTHER" id="PTHR33797:SF2">
    <property type="entry name" value="ORGANIC HYDROPEROXIDE RESISTANCE PROTEIN-LIKE"/>
    <property type="match status" value="1"/>
</dbReference>
<accession>A0A172ZFJ0</accession>
<dbReference type="STRING" id="1616788.AR543_08510"/>
<dbReference type="Gene3D" id="2.20.25.10">
    <property type="match status" value="1"/>
</dbReference>
<comment type="similarity">
    <text evidence="1">Belongs to the OsmC/Ohr family.</text>
</comment>
<reference evidence="3" key="1">
    <citation type="submission" date="2015-10" db="EMBL/GenBank/DDBJ databases">
        <title>Genome of Paenibacillus bovis sp. nov.</title>
        <authorList>
            <person name="Wu Z."/>
            <person name="Gao C."/>
            <person name="Liu Z."/>
            <person name="Zheng H."/>
        </authorList>
    </citation>
    <scope>NUCLEOTIDE SEQUENCE [LARGE SCALE GENOMIC DNA]</scope>
    <source>
        <strain evidence="3">BD3526</strain>
    </source>
</reference>
<dbReference type="KEGG" id="pbv:AR543_08510"/>
<dbReference type="InterPro" id="IPR003718">
    <property type="entry name" value="OsmC/Ohr_fam"/>
</dbReference>
<dbReference type="Proteomes" id="UP000078148">
    <property type="component" value="Chromosome"/>
</dbReference>
<dbReference type="InterPro" id="IPR036102">
    <property type="entry name" value="OsmC/Ohrsf"/>
</dbReference>
<sequence>MIMALYTATAKVHGGRQGKVESSTGALDVSLVMPKELGGGGGNGTNPEEMFAAGYGACYQSALANVARKAKVNVTDTVVTSNVMIDKDPSDDGFKLSVRLDVSIPGLSKEEALDIAKQAHEFCPYSKATRGNIDVELNIV</sequence>
<dbReference type="GO" id="GO:0006979">
    <property type="term" value="P:response to oxidative stress"/>
    <property type="evidence" value="ECO:0007669"/>
    <property type="project" value="InterPro"/>
</dbReference>
<proteinExistence type="inferred from homology"/>
<dbReference type="PANTHER" id="PTHR33797">
    <property type="entry name" value="ORGANIC HYDROPEROXIDE RESISTANCE PROTEIN-LIKE"/>
    <property type="match status" value="1"/>
</dbReference>
<dbReference type="SUPFAM" id="SSF82784">
    <property type="entry name" value="OsmC-like"/>
    <property type="match status" value="1"/>
</dbReference>
<protein>
    <submittedName>
        <fullName evidence="2">Ohr subfamily peroxiredoxin</fullName>
    </submittedName>
</protein>
<reference evidence="2 3" key="2">
    <citation type="journal article" date="2016" name="Int. J. Syst. Evol. Microbiol.">
        <title>Paenibacillus bovis sp. nov., isolated from raw yak (Bos grunniens) milk.</title>
        <authorList>
            <person name="Gao C."/>
            <person name="Han J."/>
            <person name="Liu Z."/>
            <person name="Xu X."/>
            <person name="Hang F."/>
            <person name="Wu Z."/>
        </authorList>
    </citation>
    <scope>NUCLEOTIDE SEQUENCE [LARGE SCALE GENOMIC DNA]</scope>
    <source>
        <strain evidence="2 3">BD3526</strain>
    </source>
</reference>
<dbReference type="EMBL" id="CP013023">
    <property type="protein sequence ID" value="ANF96037.1"/>
    <property type="molecule type" value="Genomic_DNA"/>
</dbReference>
<dbReference type="NCBIfam" id="TIGR03561">
    <property type="entry name" value="organ_hyd_perox"/>
    <property type="match status" value="1"/>
</dbReference>
<dbReference type="InterPro" id="IPR015946">
    <property type="entry name" value="KH_dom-like_a/b"/>
</dbReference>
<dbReference type="AlphaFoldDB" id="A0A172ZFJ0"/>
<name>A0A172ZFJ0_9BACL</name>
<keyword evidence="3" id="KW-1185">Reference proteome</keyword>